<feature type="transmembrane region" description="Helical" evidence="1">
    <location>
        <begin position="6"/>
        <end position="27"/>
    </location>
</feature>
<dbReference type="Proteomes" id="UP000260812">
    <property type="component" value="Unassembled WGS sequence"/>
</dbReference>
<evidence type="ECO:0000313" key="2">
    <source>
        <dbReference type="EMBL" id="RGE57330.1"/>
    </source>
</evidence>
<sequence length="360" mass="41910">MKKKEWIKTICFIAGFFLILIPLTYIIRTNGDIKDIFVGFYAEKEDTIDVVMIGSSPVYPYYAGPKIWKDTGITCYPLSSNMQRPKAAVHLVEEAEKTQDPGLYIFELRMYLGPDERLTQNMAYTRGVTDNMKYSWNRIKTINALVDPDGPEPRYTYYFDIFKYHSNWKTMVLPSQIVTFRYEWPDSLKGAVIRDDVGPSEIADFSWVTERQAIPEDQEEVLRELLSCLQEKGLNALFIVSPNTMTEEKQRQYNYIADIIAPTGYGFLNLNDYYEELGIDFETDFDDYGGHTNAFGMEKCSAFLGEYLSTHYDFEDKRGREGYESWDKAAELWEEQTESAKQTILDKIARKEFKVIEEEE</sequence>
<accession>A0A3E3IYE6</accession>
<evidence type="ECO:0000313" key="4">
    <source>
        <dbReference type="Proteomes" id="UP000260812"/>
    </source>
</evidence>
<dbReference type="RefSeq" id="WP_025488495.1">
    <property type="nucleotide sequence ID" value="NZ_JBKUNB010000008.1"/>
</dbReference>
<evidence type="ECO:0000256" key="1">
    <source>
        <dbReference type="SAM" id="Phobius"/>
    </source>
</evidence>
<organism evidence="3 5">
    <name type="scientific">Eisenbergiella massiliensis</name>
    <dbReference type="NCBI Taxonomy" id="1720294"/>
    <lineage>
        <taxon>Bacteria</taxon>
        <taxon>Bacillati</taxon>
        <taxon>Bacillota</taxon>
        <taxon>Clostridia</taxon>
        <taxon>Lachnospirales</taxon>
        <taxon>Lachnospiraceae</taxon>
        <taxon>Eisenbergiella</taxon>
    </lineage>
</organism>
<dbReference type="EMBL" id="QVLU01000007">
    <property type="protein sequence ID" value="RGE72107.1"/>
    <property type="molecule type" value="Genomic_DNA"/>
</dbReference>
<name>A0A3E3IYE6_9FIRM</name>
<dbReference type="EMBL" id="QVLV01000016">
    <property type="protein sequence ID" value="RGE57330.1"/>
    <property type="molecule type" value="Genomic_DNA"/>
</dbReference>
<evidence type="ECO:0000313" key="3">
    <source>
        <dbReference type="EMBL" id="RGE72107.1"/>
    </source>
</evidence>
<keyword evidence="1" id="KW-0812">Transmembrane</keyword>
<dbReference type="AlphaFoldDB" id="A0A3E3IYE6"/>
<comment type="caution">
    <text evidence="3">The sequence shown here is derived from an EMBL/GenBank/DDBJ whole genome shotgun (WGS) entry which is preliminary data.</text>
</comment>
<keyword evidence="3" id="KW-0378">Hydrolase</keyword>
<keyword evidence="1" id="KW-0472">Membrane</keyword>
<evidence type="ECO:0000313" key="5">
    <source>
        <dbReference type="Proteomes" id="UP000261166"/>
    </source>
</evidence>
<proteinExistence type="predicted"/>
<keyword evidence="1" id="KW-1133">Transmembrane helix</keyword>
<keyword evidence="4" id="KW-1185">Reference proteome</keyword>
<reference evidence="3 5" key="1">
    <citation type="submission" date="2018-08" db="EMBL/GenBank/DDBJ databases">
        <title>A genome reference for cultivated species of the human gut microbiota.</title>
        <authorList>
            <person name="Zou Y."/>
            <person name="Xue W."/>
            <person name="Luo G."/>
        </authorList>
    </citation>
    <scope>NUCLEOTIDE SEQUENCE [LARGE SCALE GENOMIC DNA]</scope>
    <source>
        <strain evidence="3 5">AF26-4BH</strain>
        <strain evidence="2">TF05-5AC</strain>
    </source>
</reference>
<dbReference type="GO" id="GO:0016787">
    <property type="term" value="F:hydrolase activity"/>
    <property type="evidence" value="ECO:0007669"/>
    <property type="project" value="UniProtKB-KW"/>
</dbReference>
<gene>
    <name evidence="3" type="ORF">DWY69_09365</name>
    <name evidence="2" type="ORF">DXC51_19960</name>
</gene>
<dbReference type="GeneID" id="97989082"/>
<protein>
    <submittedName>
        <fullName evidence="3">SGNH/GDSL hydrolase family protein</fullName>
    </submittedName>
</protein>
<dbReference type="OrthoDB" id="9796702at2"/>
<dbReference type="Proteomes" id="UP000261166">
    <property type="component" value="Unassembled WGS sequence"/>
</dbReference>